<protein>
    <submittedName>
        <fullName evidence="2">Glycosyltransferase family 2 protein</fullName>
    </submittedName>
</protein>
<dbReference type="Pfam" id="PF00535">
    <property type="entry name" value="Glycos_transf_2"/>
    <property type="match status" value="1"/>
</dbReference>
<dbReference type="PANTHER" id="PTHR48090">
    <property type="entry name" value="UNDECAPRENYL-PHOSPHATE 4-DEOXY-4-FORMAMIDO-L-ARABINOSE TRANSFERASE-RELATED"/>
    <property type="match status" value="1"/>
</dbReference>
<name>A0A9D6Z5K5_9BACT</name>
<dbReference type="InterPro" id="IPR029044">
    <property type="entry name" value="Nucleotide-diphossugar_trans"/>
</dbReference>
<dbReference type="Gene3D" id="3.90.550.10">
    <property type="entry name" value="Spore Coat Polysaccharide Biosynthesis Protein SpsA, Chain A"/>
    <property type="match status" value="1"/>
</dbReference>
<gene>
    <name evidence="2" type="ORF">HY912_22170</name>
</gene>
<sequence>MLNGKKIIVVLPAYNAAATLEKTVSELDRQVVDDILLVDDYSADETVRLARGMNIRCFLHDRNYGYGRNQKTCYAEALKSQADVIVMLHPDYQYSPKLVPAIAAMVVSDEYEVVLGSRILGGKTRSGGMPLYKYISNRVLTLTENFLLGSKLSEFHTGFRAFSRRVLEELPLNENSDDFMFDNEMLAQAIYFDFSVGEISCPTRYFPEASSINFRRSVIYGLGVLWTSVRFRLQRWGICSFKIFSRSVSKAMSSYYREVD</sequence>
<feature type="domain" description="Glycosyltransferase 2-like" evidence="1">
    <location>
        <begin position="9"/>
        <end position="170"/>
    </location>
</feature>
<dbReference type="CDD" id="cd04179">
    <property type="entry name" value="DPM_DPG-synthase_like"/>
    <property type="match status" value="1"/>
</dbReference>
<comment type="caution">
    <text evidence="2">The sequence shown here is derived from an EMBL/GenBank/DDBJ whole genome shotgun (WGS) entry which is preliminary data.</text>
</comment>
<dbReference type="AlphaFoldDB" id="A0A9D6Z5K5"/>
<dbReference type="InterPro" id="IPR001173">
    <property type="entry name" value="Glyco_trans_2-like"/>
</dbReference>
<accession>A0A9D6Z5K5</accession>
<evidence type="ECO:0000313" key="2">
    <source>
        <dbReference type="EMBL" id="MBI5252209.1"/>
    </source>
</evidence>
<proteinExistence type="predicted"/>
<evidence type="ECO:0000313" key="3">
    <source>
        <dbReference type="Proteomes" id="UP000807825"/>
    </source>
</evidence>
<dbReference type="PANTHER" id="PTHR48090:SF7">
    <property type="entry name" value="RFBJ PROTEIN"/>
    <property type="match status" value="1"/>
</dbReference>
<dbReference type="Proteomes" id="UP000807825">
    <property type="component" value="Unassembled WGS sequence"/>
</dbReference>
<dbReference type="SUPFAM" id="SSF53448">
    <property type="entry name" value="Nucleotide-diphospho-sugar transferases"/>
    <property type="match status" value="1"/>
</dbReference>
<organism evidence="2 3">
    <name type="scientific">Desulfomonile tiedjei</name>
    <dbReference type="NCBI Taxonomy" id="2358"/>
    <lineage>
        <taxon>Bacteria</taxon>
        <taxon>Pseudomonadati</taxon>
        <taxon>Thermodesulfobacteriota</taxon>
        <taxon>Desulfomonilia</taxon>
        <taxon>Desulfomonilales</taxon>
        <taxon>Desulfomonilaceae</taxon>
        <taxon>Desulfomonile</taxon>
    </lineage>
</organism>
<dbReference type="EMBL" id="JACRDE010000580">
    <property type="protein sequence ID" value="MBI5252209.1"/>
    <property type="molecule type" value="Genomic_DNA"/>
</dbReference>
<dbReference type="InterPro" id="IPR050256">
    <property type="entry name" value="Glycosyltransferase_2"/>
</dbReference>
<reference evidence="2" key="1">
    <citation type="submission" date="2020-07" db="EMBL/GenBank/DDBJ databases">
        <title>Huge and variable diversity of episymbiotic CPR bacteria and DPANN archaea in groundwater ecosystems.</title>
        <authorList>
            <person name="He C.Y."/>
            <person name="Keren R."/>
            <person name="Whittaker M."/>
            <person name="Farag I.F."/>
            <person name="Doudna J."/>
            <person name="Cate J.H.D."/>
            <person name="Banfield J.F."/>
        </authorList>
    </citation>
    <scope>NUCLEOTIDE SEQUENCE</scope>
    <source>
        <strain evidence="2">NC_groundwater_1664_Pr3_B-0.1um_52_9</strain>
    </source>
</reference>
<evidence type="ECO:0000259" key="1">
    <source>
        <dbReference type="Pfam" id="PF00535"/>
    </source>
</evidence>